<dbReference type="Proteomes" id="UP001501218">
    <property type="component" value="Unassembled WGS sequence"/>
</dbReference>
<organism evidence="2 3">
    <name type="scientific">Saccharopolyspora halophila</name>
    <dbReference type="NCBI Taxonomy" id="405551"/>
    <lineage>
        <taxon>Bacteria</taxon>
        <taxon>Bacillati</taxon>
        <taxon>Actinomycetota</taxon>
        <taxon>Actinomycetes</taxon>
        <taxon>Pseudonocardiales</taxon>
        <taxon>Pseudonocardiaceae</taxon>
        <taxon>Saccharopolyspora</taxon>
    </lineage>
</organism>
<sequence>MEAAEDSDSAEAAVAAAAAAEQALQDEIERRKAEYQESIQTPPDATEHEIEQIAYRDQSCHRVHQDGTKEQIICPEEEEEISTTCGWVLRSVGVYQGFTWGAAFGPWGSVGAGVALLAITMVIC</sequence>
<dbReference type="EMBL" id="BAAARA010000002">
    <property type="protein sequence ID" value="GAA2333806.1"/>
    <property type="molecule type" value="Genomic_DNA"/>
</dbReference>
<dbReference type="RefSeq" id="WP_344126364.1">
    <property type="nucleotide sequence ID" value="NZ_BAAARA010000002.1"/>
</dbReference>
<proteinExistence type="predicted"/>
<comment type="caution">
    <text evidence="2">The sequence shown here is derived from an EMBL/GenBank/DDBJ whole genome shotgun (WGS) entry which is preliminary data.</text>
</comment>
<feature type="region of interest" description="Disordered" evidence="1">
    <location>
        <begin position="27"/>
        <end position="46"/>
    </location>
</feature>
<feature type="compositionally biased region" description="Low complexity" evidence="1">
    <location>
        <begin position="10"/>
        <end position="21"/>
    </location>
</feature>
<evidence type="ECO:0000313" key="2">
    <source>
        <dbReference type="EMBL" id="GAA2333806.1"/>
    </source>
</evidence>
<evidence type="ECO:0000256" key="1">
    <source>
        <dbReference type="SAM" id="MobiDB-lite"/>
    </source>
</evidence>
<feature type="region of interest" description="Disordered" evidence="1">
    <location>
        <begin position="1"/>
        <end position="21"/>
    </location>
</feature>
<protein>
    <submittedName>
        <fullName evidence="2">Uncharacterized protein</fullName>
    </submittedName>
</protein>
<evidence type="ECO:0000313" key="3">
    <source>
        <dbReference type="Proteomes" id="UP001501218"/>
    </source>
</evidence>
<name>A0ABN3FN22_9PSEU</name>
<accession>A0ABN3FN22</accession>
<reference evidence="2 3" key="1">
    <citation type="journal article" date="2019" name="Int. J. Syst. Evol. Microbiol.">
        <title>The Global Catalogue of Microorganisms (GCM) 10K type strain sequencing project: providing services to taxonomists for standard genome sequencing and annotation.</title>
        <authorList>
            <consortium name="The Broad Institute Genomics Platform"/>
            <consortium name="The Broad Institute Genome Sequencing Center for Infectious Disease"/>
            <person name="Wu L."/>
            <person name="Ma J."/>
        </authorList>
    </citation>
    <scope>NUCLEOTIDE SEQUENCE [LARGE SCALE GENOMIC DNA]</scope>
    <source>
        <strain evidence="2 3">JCM 16221</strain>
    </source>
</reference>
<gene>
    <name evidence="2" type="ORF">GCM10009854_06540</name>
</gene>
<keyword evidence="3" id="KW-1185">Reference proteome</keyword>